<comment type="similarity">
    <text evidence="3">Belongs to the RRM RBM34 family.</text>
</comment>
<feature type="region of interest" description="Disordered" evidence="8">
    <location>
        <begin position="571"/>
        <end position="630"/>
    </location>
</feature>
<gene>
    <name evidence="10" type="ORF">D9615_006753</name>
</gene>
<feature type="compositionally biased region" description="Basic and acidic residues" evidence="8">
    <location>
        <begin position="253"/>
        <end position="269"/>
    </location>
</feature>
<dbReference type="Proteomes" id="UP000565441">
    <property type="component" value="Unassembled WGS sequence"/>
</dbReference>
<feature type="compositionally biased region" description="Acidic residues" evidence="8">
    <location>
        <begin position="129"/>
        <end position="140"/>
    </location>
</feature>
<organism evidence="10 11">
    <name type="scientific">Tricholomella constricta</name>
    <dbReference type="NCBI Taxonomy" id="117010"/>
    <lineage>
        <taxon>Eukaryota</taxon>
        <taxon>Fungi</taxon>
        <taxon>Dikarya</taxon>
        <taxon>Basidiomycota</taxon>
        <taxon>Agaricomycotina</taxon>
        <taxon>Agaricomycetes</taxon>
        <taxon>Agaricomycetidae</taxon>
        <taxon>Agaricales</taxon>
        <taxon>Tricholomatineae</taxon>
        <taxon>Lyophyllaceae</taxon>
        <taxon>Tricholomella</taxon>
    </lineage>
</organism>
<sequence>MSLSSLLISKGGKKAIDTKLDALFTAKPTAPALFKQVATPIATPGSSKGAAKKRKAVPEDLKEPSKRSKPSPSKQEQKFTPKSSSPQKPGKDSGKKSSGKGKGKEVEPDSEDSDLENAYHDARTHAGEEQVESGSDEEEADKSIVHESMKKKGKKASRSGPKVKFVPADETPQRRDQRTIFVGNLSVDVPLLKQLQRHILSQIPTARIESTRFRSVPFQAPTSKLPDDDDALEGGKPNPKASTTTTATPKTPRPHDLDRTSTWRSRNDDKDADEVQNDEKKFLNSNQKKKIAFINREFHSTADTANAYIVFAHPVPAVDRPTNLPPPPEVLDPYEAARSAVRACDGSVFMDRVIRVDLVGKHGAKVEKDGEEGGAGVELELVGADPKSSVFVGNLDFASKEKDLRVFFEGVLSAERGPPPEEDEEEQAQGDEGAVKKPNSWVTRVRIVRDKETQLGKGFAYIQFASRECVDEVLAMEPTKLKFAKRKLRVQRCRTLPGSSASTRLATASKGADSTKNKKPIESAPVAIVVPKGDPSLGEKLAHLPKDARKQAKALDADRVARRLAKKKARMAMGGKVVSKDRDRERVRKGGAMAGAGGGKKKAASGSNKKGRVRSEKSMAKRNGKKAGSK</sequence>
<dbReference type="InterPro" id="IPR012677">
    <property type="entry name" value="Nucleotide-bd_a/b_plait_sf"/>
</dbReference>
<feature type="compositionally biased region" description="Acidic residues" evidence="8">
    <location>
        <begin position="420"/>
        <end position="429"/>
    </location>
</feature>
<dbReference type="GO" id="GO:0019843">
    <property type="term" value="F:rRNA binding"/>
    <property type="evidence" value="ECO:0007669"/>
    <property type="project" value="TreeGrafter"/>
</dbReference>
<feature type="compositionally biased region" description="Basic and acidic residues" evidence="8">
    <location>
        <begin position="141"/>
        <end position="150"/>
    </location>
</feature>
<reference evidence="10 11" key="1">
    <citation type="journal article" date="2020" name="ISME J.">
        <title>Uncovering the hidden diversity of litter-decomposition mechanisms in mushroom-forming fungi.</title>
        <authorList>
            <person name="Floudas D."/>
            <person name="Bentzer J."/>
            <person name="Ahren D."/>
            <person name="Johansson T."/>
            <person name="Persson P."/>
            <person name="Tunlid A."/>
        </authorList>
    </citation>
    <scope>NUCLEOTIDE SEQUENCE [LARGE SCALE GENOMIC DNA]</scope>
    <source>
        <strain evidence="10 11">CBS 661.87</strain>
    </source>
</reference>
<evidence type="ECO:0000313" key="11">
    <source>
        <dbReference type="Proteomes" id="UP000565441"/>
    </source>
</evidence>
<dbReference type="GO" id="GO:0005730">
    <property type="term" value="C:nucleolus"/>
    <property type="evidence" value="ECO:0007669"/>
    <property type="project" value="UniProtKB-SubCell"/>
</dbReference>
<evidence type="ECO:0000256" key="1">
    <source>
        <dbReference type="ARBA" id="ARBA00002475"/>
    </source>
</evidence>
<dbReference type="PANTHER" id="PTHR23236:SF25">
    <property type="entry name" value="RNA-BINDING PROTEIN 34"/>
    <property type="match status" value="1"/>
</dbReference>
<dbReference type="PROSITE" id="PS50102">
    <property type="entry name" value="RRM"/>
    <property type="match status" value="1"/>
</dbReference>
<keyword evidence="6" id="KW-0539">Nucleus</keyword>
<feature type="compositionally biased region" description="Basic and acidic residues" evidence="8">
    <location>
        <begin position="117"/>
        <end position="128"/>
    </location>
</feature>
<evidence type="ECO:0000256" key="5">
    <source>
        <dbReference type="ARBA" id="ARBA00022884"/>
    </source>
</evidence>
<dbReference type="PANTHER" id="PTHR23236">
    <property type="entry name" value="EUKARYOTIC TRANSLATION INITIATION FACTOR 4B/4H"/>
    <property type="match status" value="1"/>
</dbReference>
<dbReference type="SMART" id="SM00360">
    <property type="entry name" value="RRM"/>
    <property type="match status" value="1"/>
</dbReference>
<feature type="domain" description="RRM" evidence="9">
    <location>
        <begin position="388"/>
        <end position="495"/>
    </location>
</feature>
<feature type="region of interest" description="Disordered" evidence="8">
    <location>
        <begin position="413"/>
        <end position="436"/>
    </location>
</feature>
<evidence type="ECO:0000256" key="4">
    <source>
        <dbReference type="ARBA" id="ARBA00015520"/>
    </source>
</evidence>
<feature type="compositionally biased region" description="Basic and acidic residues" evidence="8">
    <location>
        <begin position="578"/>
        <end position="588"/>
    </location>
</feature>
<dbReference type="InterPro" id="IPR000504">
    <property type="entry name" value="RRM_dom"/>
</dbReference>
<evidence type="ECO:0000259" key="9">
    <source>
        <dbReference type="PROSITE" id="PS50102"/>
    </source>
</evidence>
<feature type="region of interest" description="Disordered" evidence="8">
    <location>
        <begin position="30"/>
        <end position="177"/>
    </location>
</feature>
<feature type="compositionally biased region" description="Low complexity" evidence="8">
    <location>
        <begin position="236"/>
        <end position="250"/>
    </location>
</feature>
<comment type="function">
    <text evidence="1">Involved in pre-25S rRNA processing.</text>
</comment>
<evidence type="ECO:0000256" key="2">
    <source>
        <dbReference type="ARBA" id="ARBA00004604"/>
    </source>
</evidence>
<proteinExistence type="inferred from homology"/>
<evidence type="ECO:0000313" key="10">
    <source>
        <dbReference type="EMBL" id="KAF5377945.1"/>
    </source>
</evidence>
<dbReference type="SUPFAM" id="SSF54928">
    <property type="entry name" value="RNA-binding domain, RBD"/>
    <property type="match status" value="1"/>
</dbReference>
<feature type="region of interest" description="Disordered" evidence="8">
    <location>
        <begin position="217"/>
        <end position="282"/>
    </location>
</feature>
<dbReference type="OrthoDB" id="442677at2759"/>
<evidence type="ECO:0000256" key="8">
    <source>
        <dbReference type="SAM" id="MobiDB-lite"/>
    </source>
</evidence>
<comment type="subcellular location">
    <subcellularLocation>
        <location evidence="2">Nucleus</location>
        <location evidence="2">Nucleolus</location>
    </subcellularLocation>
</comment>
<feature type="compositionally biased region" description="Basic and acidic residues" evidence="8">
    <location>
        <begin position="56"/>
        <end position="66"/>
    </location>
</feature>
<evidence type="ECO:0000256" key="3">
    <source>
        <dbReference type="ARBA" id="ARBA00007077"/>
    </source>
</evidence>
<dbReference type="Gene3D" id="3.30.70.330">
    <property type="match status" value="1"/>
</dbReference>
<evidence type="ECO:0000256" key="6">
    <source>
        <dbReference type="ARBA" id="ARBA00023242"/>
    </source>
</evidence>
<dbReference type="AlphaFoldDB" id="A0A8H5M1L6"/>
<dbReference type="EMBL" id="JAACJP010000022">
    <property type="protein sequence ID" value="KAF5377945.1"/>
    <property type="molecule type" value="Genomic_DNA"/>
</dbReference>
<name>A0A8H5M1L6_9AGAR</name>
<accession>A0A8H5M1L6</accession>
<protein>
    <recommendedName>
        <fullName evidence="4">Nucleolar protein 12</fullName>
    </recommendedName>
</protein>
<keyword evidence="5 7" id="KW-0694">RNA-binding</keyword>
<dbReference type="GO" id="GO:0000463">
    <property type="term" value="P:maturation of LSU-rRNA from tricistronic rRNA transcript (SSU-rRNA, 5.8S rRNA, LSU-rRNA)"/>
    <property type="evidence" value="ECO:0007669"/>
    <property type="project" value="TreeGrafter"/>
</dbReference>
<feature type="compositionally biased region" description="Basic residues" evidence="8">
    <location>
        <begin position="620"/>
        <end position="630"/>
    </location>
</feature>
<evidence type="ECO:0000256" key="7">
    <source>
        <dbReference type="PROSITE-ProRule" id="PRU00176"/>
    </source>
</evidence>
<dbReference type="InterPro" id="IPR035979">
    <property type="entry name" value="RBD_domain_sf"/>
</dbReference>
<comment type="caution">
    <text evidence="10">The sequence shown here is derived from an EMBL/GenBank/DDBJ whole genome shotgun (WGS) entry which is preliminary data.</text>
</comment>
<keyword evidence="11" id="KW-1185">Reference proteome</keyword>